<dbReference type="Proteomes" id="UP000291424">
    <property type="component" value="Unassembled WGS sequence"/>
</dbReference>
<proteinExistence type="predicted"/>
<dbReference type="AlphaFoldDB" id="A0A4V2LVT3"/>
<comment type="caution">
    <text evidence="1">The sequence shown here is derived from an EMBL/GenBank/DDBJ whole genome shotgun (WGS) entry which is preliminary data.</text>
</comment>
<accession>A0A4V2LVT3</accession>
<evidence type="ECO:0000313" key="1">
    <source>
        <dbReference type="EMBL" id="TCB93945.1"/>
    </source>
</evidence>
<gene>
    <name evidence="1" type="ORF">E0L20_05940</name>
</gene>
<name>A0A4V2LVT3_9ENTR</name>
<dbReference type="EMBL" id="SJOO01000002">
    <property type="protein sequence ID" value="TCB93945.1"/>
    <property type="molecule type" value="Genomic_DNA"/>
</dbReference>
<dbReference type="OrthoDB" id="8686772at2"/>
<evidence type="ECO:0000313" key="2">
    <source>
        <dbReference type="Proteomes" id="UP000291424"/>
    </source>
</evidence>
<sequence length="186" mass="21894">MPVNERIHPTSGTPINPGGVRQLTIGEIALAKTLYGYSIRYHLVWVHRESYLPFNLQPVNVAMTPNGEMWFREDTYSPDFSLEKLLDKKHLFMHEMMHVWQAQKGMFVRTRGLFSGIADYYYSLDKVDLLHYGLEQQASIVSDYWLLQFYGFEKYKFLPKYRDINSNEPVYSLLHKYKNILQGFPG</sequence>
<organism evidence="1 2">
    <name type="scientific">Enterobacter wuhouensis</name>
    <dbReference type="NCBI Taxonomy" id="2529381"/>
    <lineage>
        <taxon>Bacteria</taxon>
        <taxon>Pseudomonadati</taxon>
        <taxon>Pseudomonadota</taxon>
        <taxon>Gammaproteobacteria</taxon>
        <taxon>Enterobacterales</taxon>
        <taxon>Enterobacteriaceae</taxon>
        <taxon>Enterobacter</taxon>
    </lineage>
</organism>
<protein>
    <submittedName>
        <fullName evidence="1">Type IV secretion protein Rhs</fullName>
    </submittedName>
</protein>
<dbReference type="RefSeq" id="WP_131633138.1">
    <property type="nucleotide sequence ID" value="NZ_JANIER010000013.1"/>
</dbReference>
<reference evidence="1 2" key="1">
    <citation type="submission" date="2019-02" db="EMBL/GenBank/DDBJ databases">
        <title>The draft genome of Enterobacter spp. strains.</title>
        <authorList>
            <person name="Wang C."/>
            <person name="Feng Y."/>
            <person name="Zong Z."/>
        </authorList>
    </citation>
    <scope>NUCLEOTIDE SEQUENCE [LARGE SCALE GENOMIC DNA]</scope>
    <source>
        <strain evidence="1 2">WCHEW120002</strain>
    </source>
</reference>